<feature type="non-terminal residue" evidence="2">
    <location>
        <position position="1"/>
    </location>
</feature>
<sequence length="87" mass="10474">KENQPVSYDDLTVHLILYFLDHEQKTQTFSLMHTWYQRVSSKDISLKVFKCIRLNRRQAELTLDYDPDELLNESDADDEQEDMDDFE</sequence>
<feature type="region of interest" description="Disordered" evidence="1">
    <location>
        <begin position="67"/>
        <end position="87"/>
    </location>
</feature>
<organism evidence="2 3">
    <name type="scientific">Streblomastix strix</name>
    <dbReference type="NCBI Taxonomy" id="222440"/>
    <lineage>
        <taxon>Eukaryota</taxon>
        <taxon>Metamonada</taxon>
        <taxon>Preaxostyla</taxon>
        <taxon>Oxymonadida</taxon>
        <taxon>Streblomastigidae</taxon>
        <taxon>Streblomastix</taxon>
    </lineage>
</organism>
<accession>A0A5J4WRQ1</accession>
<gene>
    <name evidence="2" type="ORF">EZS28_006673</name>
</gene>
<name>A0A5J4WRQ1_9EUKA</name>
<dbReference type="EMBL" id="SNRW01001101">
    <property type="protein sequence ID" value="KAA6397797.1"/>
    <property type="molecule type" value="Genomic_DNA"/>
</dbReference>
<comment type="caution">
    <text evidence="2">The sequence shown here is derived from an EMBL/GenBank/DDBJ whole genome shotgun (WGS) entry which is preliminary data.</text>
</comment>
<dbReference type="AlphaFoldDB" id="A0A5J4WRQ1"/>
<reference evidence="2 3" key="1">
    <citation type="submission" date="2019-03" db="EMBL/GenBank/DDBJ databases">
        <title>Single cell metagenomics reveals metabolic interactions within the superorganism composed of flagellate Streblomastix strix and complex community of Bacteroidetes bacteria on its surface.</title>
        <authorList>
            <person name="Treitli S.C."/>
            <person name="Kolisko M."/>
            <person name="Husnik F."/>
            <person name="Keeling P."/>
            <person name="Hampl V."/>
        </authorList>
    </citation>
    <scope>NUCLEOTIDE SEQUENCE [LARGE SCALE GENOMIC DNA]</scope>
    <source>
        <strain evidence="2">ST1C</strain>
    </source>
</reference>
<evidence type="ECO:0000313" key="2">
    <source>
        <dbReference type="EMBL" id="KAA6397797.1"/>
    </source>
</evidence>
<protein>
    <submittedName>
        <fullName evidence="2">Uncharacterized protein</fullName>
    </submittedName>
</protein>
<proteinExistence type="predicted"/>
<dbReference type="Proteomes" id="UP000324800">
    <property type="component" value="Unassembled WGS sequence"/>
</dbReference>
<evidence type="ECO:0000256" key="1">
    <source>
        <dbReference type="SAM" id="MobiDB-lite"/>
    </source>
</evidence>
<evidence type="ECO:0000313" key="3">
    <source>
        <dbReference type="Proteomes" id="UP000324800"/>
    </source>
</evidence>